<name>A0A4R5L3H2_9BURK</name>
<evidence type="ECO:0000259" key="5">
    <source>
        <dbReference type="PROSITE" id="PS50977"/>
    </source>
</evidence>
<dbReference type="InterPro" id="IPR001647">
    <property type="entry name" value="HTH_TetR"/>
</dbReference>
<dbReference type="OrthoDB" id="9809772at2"/>
<evidence type="ECO:0000313" key="7">
    <source>
        <dbReference type="Proteomes" id="UP000295606"/>
    </source>
</evidence>
<dbReference type="AlphaFoldDB" id="A0A4R5L3H2"/>
<dbReference type="Gene3D" id="1.10.357.10">
    <property type="entry name" value="Tetracycline Repressor, domain 2"/>
    <property type="match status" value="1"/>
</dbReference>
<dbReference type="PANTHER" id="PTHR30055">
    <property type="entry name" value="HTH-TYPE TRANSCRIPTIONAL REGULATOR RUTR"/>
    <property type="match status" value="1"/>
</dbReference>
<protein>
    <submittedName>
        <fullName evidence="6">TetR/AcrR family transcriptional regulator</fullName>
    </submittedName>
</protein>
<dbReference type="RefSeq" id="WP_133189800.1">
    <property type="nucleotide sequence ID" value="NZ_SMOD01000055.1"/>
</dbReference>
<dbReference type="GO" id="GO:0000976">
    <property type="term" value="F:transcription cis-regulatory region binding"/>
    <property type="evidence" value="ECO:0007669"/>
    <property type="project" value="TreeGrafter"/>
</dbReference>
<keyword evidence="3" id="KW-0804">Transcription</keyword>
<keyword evidence="1" id="KW-0805">Transcription regulation</keyword>
<dbReference type="InterPro" id="IPR041479">
    <property type="entry name" value="TetR_CgmR_C"/>
</dbReference>
<dbReference type="Pfam" id="PF17937">
    <property type="entry name" value="TetR_C_28"/>
    <property type="match status" value="1"/>
</dbReference>
<organism evidence="6 7">
    <name type="scientific">Paraburkholderia guartelaensis</name>
    <dbReference type="NCBI Taxonomy" id="2546446"/>
    <lineage>
        <taxon>Bacteria</taxon>
        <taxon>Pseudomonadati</taxon>
        <taxon>Pseudomonadota</taxon>
        <taxon>Betaproteobacteria</taxon>
        <taxon>Burkholderiales</taxon>
        <taxon>Burkholderiaceae</taxon>
        <taxon>Paraburkholderia</taxon>
    </lineage>
</organism>
<sequence length="193" mass="21824">MARQERSEQTRNAIIEAALTVLARDGTARLTFEAVARESGLSKGAVTHHFRSKADLFKGVLAYRNDSFEQFRRNYLESRPKDAPQQMLSVEIAALRQMVDENRSPARAVLSILVDDPSPMAFIRERFAGHVRQIREEAADPELALLRWEAAWGLALYALFGLSPLSDKERSHLFDRLLDDGAWTRFIKIPDGG</sequence>
<evidence type="ECO:0000256" key="1">
    <source>
        <dbReference type="ARBA" id="ARBA00023015"/>
    </source>
</evidence>
<feature type="DNA-binding region" description="H-T-H motif" evidence="4">
    <location>
        <begin position="31"/>
        <end position="50"/>
    </location>
</feature>
<evidence type="ECO:0000313" key="6">
    <source>
        <dbReference type="EMBL" id="TDG02691.1"/>
    </source>
</evidence>
<dbReference type="Proteomes" id="UP000295606">
    <property type="component" value="Unassembled WGS sequence"/>
</dbReference>
<dbReference type="EMBL" id="SMOD01000055">
    <property type="protein sequence ID" value="TDG02691.1"/>
    <property type="molecule type" value="Genomic_DNA"/>
</dbReference>
<reference evidence="6 7" key="1">
    <citation type="submission" date="2019-03" db="EMBL/GenBank/DDBJ databases">
        <title>Paraburkholderia sp. isolated from native Mimosa gymnas in Guartela State Park, Brazil.</title>
        <authorList>
            <person name="Paulitsch F."/>
            <person name="Hungria M."/>
            <person name="Delamuta J.R.M."/>
            <person name="Ribeiro R.A."/>
            <person name="Dall'Agnol R."/>
            <person name="Silva J.S.B."/>
        </authorList>
    </citation>
    <scope>NUCLEOTIDE SEQUENCE [LARGE SCALE GENOMIC DNA]</scope>
    <source>
        <strain evidence="6 7">CNPSo 3008</strain>
    </source>
</reference>
<evidence type="ECO:0000256" key="3">
    <source>
        <dbReference type="ARBA" id="ARBA00023163"/>
    </source>
</evidence>
<dbReference type="SUPFAM" id="SSF46689">
    <property type="entry name" value="Homeodomain-like"/>
    <property type="match status" value="1"/>
</dbReference>
<dbReference type="InterPro" id="IPR050109">
    <property type="entry name" value="HTH-type_TetR-like_transc_reg"/>
</dbReference>
<evidence type="ECO:0000256" key="4">
    <source>
        <dbReference type="PROSITE-ProRule" id="PRU00335"/>
    </source>
</evidence>
<keyword evidence="2 4" id="KW-0238">DNA-binding</keyword>
<feature type="domain" description="HTH tetR-type" evidence="5">
    <location>
        <begin position="8"/>
        <end position="68"/>
    </location>
</feature>
<dbReference type="PROSITE" id="PS50977">
    <property type="entry name" value="HTH_TETR_2"/>
    <property type="match status" value="1"/>
</dbReference>
<proteinExistence type="predicted"/>
<dbReference type="PRINTS" id="PR00455">
    <property type="entry name" value="HTHTETR"/>
</dbReference>
<dbReference type="GO" id="GO:0003700">
    <property type="term" value="F:DNA-binding transcription factor activity"/>
    <property type="evidence" value="ECO:0007669"/>
    <property type="project" value="TreeGrafter"/>
</dbReference>
<gene>
    <name evidence="6" type="ORF">E1N52_38470</name>
</gene>
<evidence type="ECO:0000256" key="2">
    <source>
        <dbReference type="ARBA" id="ARBA00023125"/>
    </source>
</evidence>
<comment type="caution">
    <text evidence="6">The sequence shown here is derived from an EMBL/GenBank/DDBJ whole genome shotgun (WGS) entry which is preliminary data.</text>
</comment>
<dbReference type="InterPro" id="IPR009057">
    <property type="entry name" value="Homeodomain-like_sf"/>
</dbReference>
<dbReference type="Pfam" id="PF00440">
    <property type="entry name" value="TetR_N"/>
    <property type="match status" value="1"/>
</dbReference>
<dbReference type="PANTHER" id="PTHR30055:SF234">
    <property type="entry name" value="HTH-TYPE TRANSCRIPTIONAL REGULATOR BETI"/>
    <property type="match status" value="1"/>
</dbReference>
<accession>A0A4R5L3H2</accession>